<dbReference type="GO" id="GO:0000976">
    <property type="term" value="F:transcription cis-regulatory region binding"/>
    <property type="evidence" value="ECO:0007669"/>
    <property type="project" value="TreeGrafter"/>
</dbReference>
<dbReference type="AlphaFoldDB" id="A0A9D2QCM4"/>
<protein>
    <submittedName>
        <fullName evidence="6">TetR/AcrR family transcriptional regulator</fullName>
    </submittedName>
</protein>
<dbReference type="EMBL" id="DWVP01000014">
    <property type="protein sequence ID" value="HJC85160.1"/>
    <property type="molecule type" value="Genomic_DNA"/>
</dbReference>
<evidence type="ECO:0000259" key="5">
    <source>
        <dbReference type="PROSITE" id="PS50977"/>
    </source>
</evidence>
<accession>A0A9D2QCM4</accession>
<dbReference type="InterPro" id="IPR009057">
    <property type="entry name" value="Homeodomain-like_sf"/>
</dbReference>
<proteinExistence type="predicted"/>
<keyword evidence="2 4" id="KW-0238">DNA-binding</keyword>
<dbReference type="Gene3D" id="1.10.357.10">
    <property type="entry name" value="Tetracycline Repressor, domain 2"/>
    <property type="match status" value="1"/>
</dbReference>
<reference evidence="6" key="1">
    <citation type="journal article" date="2021" name="PeerJ">
        <title>Extensive microbial diversity within the chicken gut microbiome revealed by metagenomics and culture.</title>
        <authorList>
            <person name="Gilroy R."/>
            <person name="Ravi A."/>
            <person name="Getino M."/>
            <person name="Pursley I."/>
            <person name="Horton D.L."/>
            <person name="Alikhan N.F."/>
            <person name="Baker D."/>
            <person name="Gharbi K."/>
            <person name="Hall N."/>
            <person name="Watson M."/>
            <person name="Adriaenssens E.M."/>
            <person name="Foster-Nyarko E."/>
            <person name="Jarju S."/>
            <person name="Secka A."/>
            <person name="Antonio M."/>
            <person name="Oren A."/>
            <person name="Chaudhuri R.R."/>
            <person name="La Ragione R."/>
            <person name="Hildebrand F."/>
            <person name="Pallen M.J."/>
        </authorList>
    </citation>
    <scope>NUCLEOTIDE SEQUENCE</scope>
    <source>
        <strain evidence="6">ChiHjej13B12-4958</strain>
    </source>
</reference>
<dbReference type="GO" id="GO:0003700">
    <property type="term" value="F:DNA-binding transcription factor activity"/>
    <property type="evidence" value="ECO:0007669"/>
    <property type="project" value="TreeGrafter"/>
</dbReference>
<dbReference type="InterPro" id="IPR001647">
    <property type="entry name" value="HTH_TetR"/>
</dbReference>
<name>A0A9D2QCM4_9CORY</name>
<dbReference type="Proteomes" id="UP000823858">
    <property type="component" value="Unassembled WGS sequence"/>
</dbReference>
<feature type="domain" description="HTH tetR-type" evidence="5">
    <location>
        <begin position="14"/>
        <end position="74"/>
    </location>
</feature>
<dbReference type="PANTHER" id="PTHR30055">
    <property type="entry name" value="HTH-TYPE TRANSCRIPTIONAL REGULATOR RUTR"/>
    <property type="match status" value="1"/>
</dbReference>
<dbReference type="SUPFAM" id="SSF46689">
    <property type="entry name" value="Homeodomain-like"/>
    <property type="match status" value="1"/>
</dbReference>
<comment type="caution">
    <text evidence="6">The sequence shown here is derived from an EMBL/GenBank/DDBJ whole genome shotgun (WGS) entry which is preliminary data.</text>
</comment>
<evidence type="ECO:0000256" key="1">
    <source>
        <dbReference type="ARBA" id="ARBA00023015"/>
    </source>
</evidence>
<dbReference type="InterPro" id="IPR050109">
    <property type="entry name" value="HTH-type_TetR-like_transc_reg"/>
</dbReference>
<keyword evidence="3" id="KW-0804">Transcription</keyword>
<organism evidence="6 7">
    <name type="scientific">Candidatus Corynebacterium faecigallinarum</name>
    <dbReference type="NCBI Taxonomy" id="2838528"/>
    <lineage>
        <taxon>Bacteria</taxon>
        <taxon>Bacillati</taxon>
        <taxon>Actinomycetota</taxon>
        <taxon>Actinomycetes</taxon>
        <taxon>Mycobacteriales</taxon>
        <taxon>Corynebacteriaceae</taxon>
        <taxon>Corynebacterium</taxon>
    </lineage>
</organism>
<evidence type="ECO:0000256" key="2">
    <source>
        <dbReference type="ARBA" id="ARBA00023125"/>
    </source>
</evidence>
<dbReference type="PROSITE" id="PS50977">
    <property type="entry name" value="HTH_TETR_2"/>
    <property type="match status" value="1"/>
</dbReference>
<evidence type="ECO:0000256" key="4">
    <source>
        <dbReference type="PROSITE-ProRule" id="PRU00335"/>
    </source>
</evidence>
<feature type="DNA-binding region" description="H-T-H motif" evidence="4">
    <location>
        <begin position="37"/>
        <end position="56"/>
    </location>
</feature>
<evidence type="ECO:0000313" key="7">
    <source>
        <dbReference type="Proteomes" id="UP000823858"/>
    </source>
</evidence>
<dbReference type="PROSITE" id="PS01081">
    <property type="entry name" value="HTH_TETR_1"/>
    <property type="match status" value="1"/>
</dbReference>
<dbReference type="InterPro" id="IPR023772">
    <property type="entry name" value="DNA-bd_HTH_TetR-type_CS"/>
</dbReference>
<evidence type="ECO:0000256" key="3">
    <source>
        <dbReference type="ARBA" id="ARBA00023163"/>
    </source>
</evidence>
<dbReference type="PRINTS" id="PR00455">
    <property type="entry name" value="HTHTETR"/>
</dbReference>
<keyword evidence="1" id="KW-0805">Transcription regulation</keyword>
<dbReference type="PANTHER" id="PTHR30055:SF234">
    <property type="entry name" value="HTH-TYPE TRANSCRIPTIONAL REGULATOR BETI"/>
    <property type="match status" value="1"/>
</dbReference>
<evidence type="ECO:0000313" key="6">
    <source>
        <dbReference type="EMBL" id="HJC85160.1"/>
    </source>
</evidence>
<gene>
    <name evidence="6" type="ORF">H9751_06405</name>
</gene>
<reference evidence="6" key="2">
    <citation type="submission" date="2021-04" db="EMBL/GenBank/DDBJ databases">
        <authorList>
            <person name="Gilroy R."/>
        </authorList>
    </citation>
    <scope>NUCLEOTIDE SEQUENCE</scope>
    <source>
        <strain evidence="6">ChiHjej13B12-4958</strain>
    </source>
</reference>
<dbReference type="Pfam" id="PF00440">
    <property type="entry name" value="TetR_N"/>
    <property type="match status" value="1"/>
</dbReference>
<sequence length="225" mass="24985">MKASDCGLRERKRRETRLRIEDCGTRLILERGFDQVTIDEICEAAGISRRSFFNYFDSKDQVAAGHGIPPIPAEVLDGFATGDSDNIVRDILHHVAVSLDNDPDTSLDLSPDRAISLAVRARRRDIVSQTPLLSAASMRRFDTFAGGILESIIGFLGNFPERRQYSDIPAEHEAMMLTALIREILATANLLHREDPELSKQENIIHTGHRLTCLAGAYATGWGRG</sequence>